<comment type="caution">
    <text evidence="1">The sequence shown here is derived from an EMBL/GenBank/DDBJ whole genome shotgun (WGS) entry which is preliminary data.</text>
</comment>
<dbReference type="PANTHER" id="PTHR33332">
    <property type="entry name" value="REVERSE TRANSCRIPTASE DOMAIN-CONTAINING PROTEIN"/>
    <property type="match status" value="1"/>
</dbReference>
<evidence type="ECO:0000313" key="1">
    <source>
        <dbReference type="EMBL" id="KAJ7414002.1"/>
    </source>
</evidence>
<protein>
    <submittedName>
        <fullName evidence="1">Uncharacterized protein</fullName>
    </submittedName>
</protein>
<reference evidence="1" key="1">
    <citation type="submission" date="2019-10" db="EMBL/GenBank/DDBJ databases">
        <authorList>
            <person name="Soares A.E.R."/>
            <person name="Aleixo A."/>
            <person name="Schneider P."/>
            <person name="Miyaki C.Y."/>
            <person name="Schneider M.P."/>
            <person name="Mello C."/>
            <person name="Vasconcelos A.T.R."/>
        </authorList>
    </citation>
    <scope>NUCLEOTIDE SEQUENCE</scope>
    <source>
        <tissue evidence="1">Muscle</tissue>
    </source>
</reference>
<accession>A0ABQ9D8R2</accession>
<sequence>MSQRCAQVAKKVNDILDYVRNSVASWTGKVIVSLYSALVGLYLEPCVQFCAPLYKKDIEVLECVQRRAMDLMKGLKHKSDEELLKELRLFSLEKRRLTEPFCSLKLSETRFWGGDVSRIPSKKLKGMSKQAHVVSREV</sequence>
<dbReference type="EMBL" id="WHWB01034091">
    <property type="protein sequence ID" value="KAJ7414002.1"/>
    <property type="molecule type" value="Genomic_DNA"/>
</dbReference>
<proteinExistence type="predicted"/>
<name>A0ABQ9D8R2_9PASS</name>
<dbReference type="Proteomes" id="UP001145742">
    <property type="component" value="Unassembled WGS sequence"/>
</dbReference>
<gene>
    <name evidence="1" type="ORF">WISP_87224</name>
</gene>
<evidence type="ECO:0000313" key="2">
    <source>
        <dbReference type="Proteomes" id="UP001145742"/>
    </source>
</evidence>
<keyword evidence="2" id="KW-1185">Reference proteome</keyword>
<organism evidence="1 2">
    <name type="scientific">Willisornis vidua</name>
    <name type="common">Xingu scale-backed antbird</name>
    <dbReference type="NCBI Taxonomy" id="1566151"/>
    <lineage>
        <taxon>Eukaryota</taxon>
        <taxon>Metazoa</taxon>
        <taxon>Chordata</taxon>
        <taxon>Craniata</taxon>
        <taxon>Vertebrata</taxon>
        <taxon>Euteleostomi</taxon>
        <taxon>Archelosauria</taxon>
        <taxon>Archosauria</taxon>
        <taxon>Dinosauria</taxon>
        <taxon>Saurischia</taxon>
        <taxon>Theropoda</taxon>
        <taxon>Coelurosauria</taxon>
        <taxon>Aves</taxon>
        <taxon>Neognathae</taxon>
        <taxon>Neoaves</taxon>
        <taxon>Telluraves</taxon>
        <taxon>Australaves</taxon>
        <taxon>Passeriformes</taxon>
        <taxon>Thamnophilidae</taxon>
        <taxon>Willisornis</taxon>
    </lineage>
</organism>